<feature type="domain" description="Aminoglycoside phosphotransferase" evidence="1">
    <location>
        <begin position="94"/>
        <end position="261"/>
    </location>
</feature>
<sequence>MRAMATETPHSPHGNHLEIEYEIVPEPAPEKGVTVCQHINQLENPTEQLEEDVFDLELEPDNDTILSAMQEVTLHPDLNILRGGRIISFREAEAVWTAAHGGVPVPRIGSTFGFGGGPNQLRLSGVEGEPLAEAWPRLTKAEKQNFALQLRGILSGMRDLQAPSPLIACMGGQFEDAGHHTPYTTALFDEADGELNEHTMRNIAKQTSRQAMESFCDMKPKYNRIVFTHGDLNPNNIIIRGSQIVGIIDWREAGWFPEYWEYVQFFLKSRDENRDWLLFGLDVFSTVYDTELSFHLDRLSQSNGEHKNLGETDTPNSKR</sequence>
<dbReference type="InterPro" id="IPR051678">
    <property type="entry name" value="AGP_Transferase"/>
</dbReference>
<dbReference type="Gene3D" id="3.90.1200.10">
    <property type="match status" value="1"/>
</dbReference>
<gene>
    <name evidence="2" type="ORF">QQS21_012347</name>
</gene>
<evidence type="ECO:0000313" key="3">
    <source>
        <dbReference type="Proteomes" id="UP001251528"/>
    </source>
</evidence>
<dbReference type="EMBL" id="JASWJB010000513">
    <property type="protein sequence ID" value="KAK2589971.1"/>
    <property type="molecule type" value="Genomic_DNA"/>
</dbReference>
<accession>A0AAJ0CFV6</accession>
<dbReference type="InterPro" id="IPR011009">
    <property type="entry name" value="Kinase-like_dom_sf"/>
</dbReference>
<keyword evidence="3" id="KW-1185">Reference proteome</keyword>
<organism evidence="2 3">
    <name type="scientific">Conoideocrella luteorostrata</name>
    <dbReference type="NCBI Taxonomy" id="1105319"/>
    <lineage>
        <taxon>Eukaryota</taxon>
        <taxon>Fungi</taxon>
        <taxon>Dikarya</taxon>
        <taxon>Ascomycota</taxon>
        <taxon>Pezizomycotina</taxon>
        <taxon>Sordariomycetes</taxon>
        <taxon>Hypocreomycetidae</taxon>
        <taxon>Hypocreales</taxon>
        <taxon>Clavicipitaceae</taxon>
        <taxon>Conoideocrella</taxon>
    </lineage>
</organism>
<comment type="caution">
    <text evidence="2">The sequence shown here is derived from an EMBL/GenBank/DDBJ whole genome shotgun (WGS) entry which is preliminary data.</text>
</comment>
<dbReference type="SUPFAM" id="SSF56112">
    <property type="entry name" value="Protein kinase-like (PK-like)"/>
    <property type="match status" value="1"/>
</dbReference>
<dbReference type="InterPro" id="IPR002575">
    <property type="entry name" value="Aminoglycoside_PTrfase"/>
</dbReference>
<reference evidence="2" key="1">
    <citation type="submission" date="2023-06" db="EMBL/GenBank/DDBJ databases">
        <title>Conoideocrella luteorostrata (Hypocreales: Clavicipitaceae), a potential biocontrol fungus for elongate hemlock scale in United States Christmas tree production areas.</title>
        <authorList>
            <person name="Barrett H."/>
            <person name="Lovett B."/>
            <person name="Macias A.M."/>
            <person name="Stajich J.E."/>
            <person name="Kasson M.T."/>
        </authorList>
    </citation>
    <scope>NUCLEOTIDE SEQUENCE</scope>
    <source>
        <strain evidence="2">ARSEF 14590</strain>
    </source>
</reference>
<dbReference type="Proteomes" id="UP001251528">
    <property type="component" value="Unassembled WGS sequence"/>
</dbReference>
<protein>
    <recommendedName>
        <fullName evidence="1">Aminoglycoside phosphotransferase domain-containing protein</fullName>
    </recommendedName>
</protein>
<name>A0AAJ0CFV6_9HYPO</name>
<dbReference type="PANTHER" id="PTHR21310:SF58">
    <property type="entry name" value="AMINOGLYCOSIDE PHOSPHOTRANSFERASE DOMAIN-CONTAINING PROTEIN"/>
    <property type="match status" value="1"/>
</dbReference>
<evidence type="ECO:0000313" key="2">
    <source>
        <dbReference type="EMBL" id="KAK2589971.1"/>
    </source>
</evidence>
<evidence type="ECO:0000259" key="1">
    <source>
        <dbReference type="Pfam" id="PF01636"/>
    </source>
</evidence>
<dbReference type="PANTHER" id="PTHR21310">
    <property type="entry name" value="AMINOGLYCOSIDE PHOSPHOTRANSFERASE-RELATED-RELATED"/>
    <property type="match status" value="1"/>
</dbReference>
<dbReference type="Pfam" id="PF01636">
    <property type="entry name" value="APH"/>
    <property type="match status" value="1"/>
</dbReference>
<dbReference type="AlphaFoldDB" id="A0AAJ0CFV6"/>
<proteinExistence type="predicted"/>